<dbReference type="AlphaFoldDB" id="A0A836CE34"/>
<organism evidence="2 3">
    <name type="scientific">Tribonema minus</name>
    <dbReference type="NCBI Taxonomy" id="303371"/>
    <lineage>
        <taxon>Eukaryota</taxon>
        <taxon>Sar</taxon>
        <taxon>Stramenopiles</taxon>
        <taxon>Ochrophyta</taxon>
        <taxon>PX clade</taxon>
        <taxon>Xanthophyceae</taxon>
        <taxon>Tribonematales</taxon>
        <taxon>Tribonemataceae</taxon>
        <taxon>Tribonema</taxon>
    </lineage>
</organism>
<name>A0A836CE34_9STRA</name>
<feature type="region of interest" description="Disordered" evidence="1">
    <location>
        <begin position="121"/>
        <end position="140"/>
    </location>
</feature>
<keyword evidence="3" id="KW-1185">Reference proteome</keyword>
<evidence type="ECO:0000256" key="1">
    <source>
        <dbReference type="SAM" id="MobiDB-lite"/>
    </source>
</evidence>
<accession>A0A836CE34</accession>
<reference evidence="2" key="1">
    <citation type="submission" date="2021-02" db="EMBL/GenBank/DDBJ databases">
        <title>First Annotated Genome of the Yellow-green Alga Tribonema minus.</title>
        <authorList>
            <person name="Mahan K.M."/>
        </authorList>
    </citation>
    <scope>NUCLEOTIDE SEQUENCE</scope>
    <source>
        <strain evidence="2">UTEX B ZZ1240</strain>
    </source>
</reference>
<dbReference type="Proteomes" id="UP000664859">
    <property type="component" value="Unassembled WGS sequence"/>
</dbReference>
<evidence type="ECO:0000313" key="3">
    <source>
        <dbReference type="Proteomes" id="UP000664859"/>
    </source>
</evidence>
<evidence type="ECO:0000313" key="2">
    <source>
        <dbReference type="EMBL" id="KAG5183055.1"/>
    </source>
</evidence>
<gene>
    <name evidence="2" type="ORF">JKP88DRAFT_241303</name>
</gene>
<dbReference type="EMBL" id="JAFCMP010000223">
    <property type="protein sequence ID" value="KAG5183055.1"/>
    <property type="molecule type" value="Genomic_DNA"/>
</dbReference>
<sequence>MSRNVSLAGSQRPAPLTRRPAFVLREPEDDWAPHAGGAPVSALTITVYAAHSPWCAHSEDLVDEAESAGLDVLVHDVRKDGAPTWLRGTPTLVDGDGAVYCGDAAFTEIQRLASLMLPHQHDLGSAQPHRPPPPMSAPSAAPSLTAIEAEAPSCGASLDEAFAESARMDALSDKFTPLGAVDNILETMMASRR</sequence>
<comment type="caution">
    <text evidence="2">The sequence shown here is derived from an EMBL/GenBank/DDBJ whole genome shotgun (WGS) entry which is preliminary data.</text>
</comment>
<proteinExistence type="predicted"/>
<protein>
    <submittedName>
        <fullName evidence="2">Uncharacterized protein</fullName>
    </submittedName>
</protein>